<feature type="transmembrane region" description="Helical" evidence="4">
    <location>
        <begin position="299"/>
        <end position="318"/>
    </location>
</feature>
<evidence type="ECO:0000256" key="2">
    <source>
        <dbReference type="ARBA" id="ARBA00022989"/>
    </source>
</evidence>
<feature type="domain" description="Major facilitator superfamily (MFS) profile" evidence="5">
    <location>
        <begin position="232"/>
        <end position="415"/>
    </location>
</feature>
<evidence type="ECO:0000313" key="6">
    <source>
        <dbReference type="EMBL" id="WNC68890.1"/>
    </source>
</evidence>
<protein>
    <submittedName>
        <fullName evidence="6">MFS transporter</fullName>
    </submittedName>
</protein>
<feature type="transmembrane region" description="Helical" evidence="4">
    <location>
        <begin position="324"/>
        <end position="346"/>
    </location>
</feature>
<evidence type="ECO:0000259" key="5">
    <source>
        <dbReference type="PROSITE" id="PS50850"/>
    </source>
</evidence>
<feature type="transmembrane region" description="Helical" evidence="4">
    <location>
        <begin position="30"/>
        <end position="52"/>
    </location>
</feature>
<feature type="transmembrane region" description="Helical" evidence="4">
    <location>
        <begin position="233"/>
        <end position="252"/>
    </location>
</feature>
<reference evidence="7" key="1">
    <citation type="submission" date="2023-09" db="EMBL/GenBank/DDBJ databases">
        <authorList>
            <person name="Li S."/>
            <person name="Li X."/>
            <person name="Zhang C."/>
            <person name="Zhao Z."/>
        </authorList>
    </citation>
    <scope>NUCLEOTIDE SEQUENCE [LARGE SCALE GENOMIC DNA]</scope>
    <source>
        <strain evidence="7">SQ345</strain>
    </source>
</reference>
<evidence type="ECO:0000256" key="1">
    <source>
        <dbReference type="ARBA" id="ARBA00022692"/>
    </source>
</evidence>
<feature type="transmembrane region" description="Helical" evidence="4">
    <location>
        <begin position="388"/>
        <end position="408"/>
    </location>
</feature>
<feature type="transmembrane region" description="Helical" evidence="4">
    <location>
        <begin position="154"/>
        <end position="174"/>
    </location>
</feature>
<dbReference type="Gene3D" id="1.20.1250.20">
    <property type="entry name" value="MFS general substrate transporter like domains"/>
    <property type="match status" value="1"/>
</dbReference>
<dbReference type="InterPro" id="IPR011701">
    <property type="entry name" value="MFS"/>
</dbReference>
<evidence type="ECO:0000256" key="4">
    <source>
        <dbReference type="SAM" id="Phobius"/>
    </source>
</evidence>
<feature type="transmembrane region" description="Helical" evidence="4">
    <location>
        <begin position="120"/>
        <end position="142"/>
    </location>
</feature>
<dbReference type="EMBL" id="CP134146">
    <property type="protein sequence ID" value="WNC68890.1"/>
    <property type="molecule type" value="Genomic_DNA"/>
</dbReference>
<evidence type="ECO:0000313" key="7">
    <source>
        <dbReference type="Proteomes" id="UP001248581"/>
    </source>
</evidence>
<keyword evidence="3 4" id="KW-0472">Membrane</keyword>
<dbReference type="PANTHER" id="PTHR23534:SF1">
    <property type="entry name" value="MAJOR FACILITATOR SUPERFAMILY PROTEIN"/>
    <property type="match status" value="1"/>
</dbReference>
<evidence type="ECO:0000256" key="3">
    <source>
        <dbReference type="ARBA" id="ARBA00023136"/>
    </source>
</evidence>
<gene>
    <name evidence="6" type="ORF">RI845_01750</name>
</gene>
<dbReference type="Pfam" id="PF07690">
    <property type="entry name" value="MFS_1"/>
    <property type="match status" value="2"/>
</dbReference>
<dbReference type="InterPro" id="IPR036259">
    <property type="entry name" value="MFS_trans_sf"/>
</dbReference>
<feature type="transmembrane region" description="Helical" evidence="4">
    <location>
        <begin position="272"/>
        <end position="292"/>
    </location>
</feature>
<dbReference type="Proteomes" id="UP001248581">
    <property type="component" value="Chromosome"/>
</dbReference>
<proteinExistence type="predicted"/>
<keyword evidence="7" id="KW-1185">Reference proteome</keyword>
<feature type="transmembrane region" description="Helical" evidence="4">
    <location>
        <begin position="358"/>
        <end position="382"/>
    </location>
</feature>
<feature type="transmembrane region" description="Helical" evidence="4">
    <location>
        <begin position="94"/>
        <end position="114"/>
    </location>
</feature>
<accession>A0ABY9TJD6</accession>
<name>A0ABY9TJD6_9GAMM</name>
<sequence length="415" mass="45398">MFITLALIVVAMVIALLTITKVLNLPRNVAVLFFTMPLLMCITPTITFIGGILASKIAPDPSLATLPMTIMILGMAASTFLVSKLSSKFGRKRATNIGFIIAIVGTLTAMFSAVTASFNLFILATFLMGSSMAFAQQMRFAALESVSPDNAAKVISALMLSGIFAAMIGPEIALMAKDWITAPHGYAGSFLGLLILLLISLLVFQLFTDPNAKQSNVQIDQDRPLKQIIKQPIFVIALLSSAIGYGLMSFVMTATPLSMHAMDGHSLIDTKWVIQSHIAAMFLPSLFTGALIKRFNSAKVLIVGTVMFAVVTIVALDGQQVMHYWWAMVLLGIGWNFLFITGTVLLPESYRGNERFKVQALNDFSIFTVQGLASLLAGWLLFTQSWEIVIYSTLPFIAIMLFVCIWHYKNRKNSL</sequence>
<feature type="transmembrane region" description="Helical" evidence="4">
    <location>
        <begin position="186"/>
        <end position="207"/>
    </location>
</feature>
<organism evidence="6 7">
    <name type="scientific">Thalassotalea nanhaiensis</name>
    <dbReference type="NCBI Taxonomy" id="3065648"/>
    <lineage>
        <taxon>Bacteria</taxon>
        <taxon>Pseudomonadati</taxon>
        <taxon>Pseudomonadota</taxon>
        <taxon>Gammaproteobacteria</taxon>
        <taxon>Alteromonadales</taxon>
        <taxon>Colwelliaceae</taxon>
        <taxon>Thalassotalea</taxon>
    </lineage>
</organism>
<keyword evidence="2 4" id="KW-1133">Transmembrane helix</keyword>
<dbReference type="SUPFAM" id="SSF103473">
    <property type="entry name" value="MFS general substrate transporter"/>
    <property type="match status" value="1"/>
</dbReference>
<dbReference type="InterPro" id="IPR020846">
    <property type="entry name" value="MFS_dom"/>
</dbReference>
<feature type="transmembrane region" description="Helical" evidence="4">
    <location>
        <begin position="64"/>
        <end position="82"/>
    </location>
</feature>
<dbReference type="RefSeq" id="WP_348388044.1">
    <property type="nucleotide sequence ID" value="NZ_CP134146.1"/>
</dbReference>
<dbReference type="PANTHER" id="PTHR23534">
    <property type="entry name" value="MFS PERMEASE"/>
    <property type="match status" value="1"/>
</dbReference>
<keyword evidence="1 4" id="KW-0812">Transmembrane</keyword>
<dbReference type="PROSITE" id="PS50850">
    <property type="entry name" value="MFS"/>
    <property type="match status" value="1"/>
</dbReference>
<feature type="transmembrane region" description="Helical" evidence="4">
    <location>
        <begin position="6"/>
        <end position="23"/>
    </location>
</feature>